<dbReference type="InterPro" id="IPR012349">
    <property type="entry name" value="Split_barrel_FMN-bd"/>
</dbReference>
<dbReference type="GO" id="GO:0070967">
    <property type="term" value="F:coenzyme F420 binding"/>
    <property type="evidence" value="ECO:0007669"/>
    <property type="project" value="TreeGrafter"/>
</dbReference>
<dbReference type="STRING" id="1682113.A7U43_00550"/>
<dbReference type="PANTHER" id="PTHR35176:SF2">
    <property type="entry name" value="F420H(2)-DEPENDENT REDUCTASE RV1155"/>
    <property type="match status" value="1"/>
</dbReference>
<name>A0A172UFZ3_9MYCO</name>
<evidence type="ECO:0000313" key="3">
    <source>
        <dbReference type="EMBL" id="ANE78016.1"/>
    </source>
</evidence>
<sequence>MARNYATADAVSLEELLEFVRPRHAMVLTTFRADGSLQSSPVTGGVDEQGRIVIASYPQRAKSVNIGRTPRASVTVLSEEFYGPYVQVDGDAERIDLPDAVEPLVDYFRSVAGEHSDWDEYRQAMVDQGKCLLRITPRRWGPVATGGFPPPR</sequence>
<evidence type="ECO:0000259" key="2">
    <source>
        <dbReference type="Pfam" id="PF01243"/>
    </source>
</evidence>
<gene>
    <name evidence="3" type="ORF">A7U43_00550</name>
</gene>
<accession>A0A172UFZ3</accession>
<reference evidence="3 4" key="1">
    <citation type="submission" date="2016-05" db="EMBL/GenBank/DDBJ databases">
        <title>Complete genome sequence of a phthalic acid esters degrading Mycobacterium sp. YC-RL4.</title>
        <authorList>
            <person name="Ren L."/>
            <person name="Fan S."/>
            <person name="Ruth N."/>
            <person name="Jia Y."/>
            <person name="Wang J."/>
            <person name="Qiao C."/>
        </authorList>
    </citation>
    <scope>NUCLEOTIDE SEQUENCE [LARGE SCALE GENOMIC DNA]</scope>
    <source>
        <strain evidence="3 4">YC-RL4</strain>
    </source>
</reference>
<protein>
    <submittedName>
        <fullName evidence="3">PPOX class F420-dependent enzyme</fullName>
    </submittedName>
</protein>
<feature type="domain" description="Pyridoxamine 5'-phosphate oxidase N-terminal" evidence="2">
    <location>
        <begin position="14"/>
        <end position="141"/>
    </location>
</feature>
<dbReference type="SUPFAM" id="SSF50475">
    <property type="entry name" value="FMN-binding split barrel"/>
    <property type="match status" value="1"/>
</dbReference>
<dbReference type="Pfam" id="PF01243">
    <property type="entry name" value="PNPOx_N"/>
    <property type="match status" value="1"/>
</dbReference>
<dbReference type="GO" id="GO:0016627">
    <property type="term" value="F:oxidoreductase activity, acting on the CH-CH group of donors"/>
    <property type="evidence" value="ECO:0007669"/>
    <property type="project" value="TreeGrafter"/>
</dbReference>
<keyword evidence="4" id="KW-1185">Reference proteome</keyword>
<dbReference type="PANTHER" id="PTHR35176">
    <property type="entry name" value="HEME OXYGENASE HI_0854-RELATED"/>
    <property type="match status" value="1"/>
</dbReference>
<dbReference type="AlphaFoldDB" id="A0A172UFZ3"/>
<organism evidence="3 4">
    <name type="scientific">Mycobacterium adipatum</name>
    <dbReference type="NCBI Taxonomy" id="1682113"/>
    <lineage>
        <taxon>Bacteria</taxon>
        <taxon>Bacillati</taxon>
        <taxon>Actinomycetota</taxon>
        <taxon>Actinomycetes</taxon>
        <taxon>Mycobacteriales</taxon>
        <taxon>Mycobacteriaceae</taxon>
        <taxon>Mycobacterium</taxon>
    </lineage>
</organism>
<dbReference type="InterPro" id="IPR052019">
    <property type="entry name" value="F420H2_bilvrd_red/Heme_oxyg"/>
</dbReference>
<dbReference type="InterPro" id="IPR011576">
    <property type="entry name" value="Pyridox_Oxase_N"/>
</dbReference>
<dbReference type="EMBL" id="CP015596">
    <property type="protein sequence ID" value="ANE78016.1"/>
    <property type="molecule type" value="Genomic_DNA"/>
</dbReference>
<dbReference type="NCBIfam" id="TIGR03618">
    <property type="entry name" value="Rv1155_F420"/>
    <property type="match status" value="1"/>
</dbReference>
<dbReference type="Gene3D" id="2.30.110.10">
    <property type="entry name" value="Electron Transport, Fmn-binding Protein, Chain A"/>
    <property type="match status" value="1"/>
</dbReference>
<dbReference type="GO" id="GO:0005829">
    <property type="term" value="C:cytosol"/>
    <property type="evidence" value="ECO:0007669"/>
    <property type="project" value="TreeGrafter"/>
</dbReference>
<dbReference type="OrthoDB" id="1094370at2"/>
<keyword evidence="1" id="KW-0560">Oxidoreductase</keyword>
<dbReference type="Proteomes" id="UP000077143">
    <property type="component" value="Chromosome"/>
</dbReference>
<evidence type="ECO:0000256" key="1">
    <source>
        <dbReference type="ARBA" id="ARBA00023002"/>
    </source>
</evidence>
<evidence type="ECO:0000313" key="4">
    <source>
        <dbReference type="Proteomes" id="UP000077143"/>
    </source>
</evidence>
<dbReference type="KEGG" id="madi:A7U43_00550"/>
<dbReference type="InterPro" id="IPR019920">
    <property type="entry name" value="F420-binding_dom_put"/>
</dbReference>
<proteinExistence type="predicted"/>
<dbReference type="RefSeq" id="WP_067989858.1">
    <property type="nucleotide sequence ID" value="NZ_CP015596.1"/>
</dbReference>